<dbReference type="InterPro" id="IPR006176">
    <property type="entry name" value="3-OHacyl-CoA_DH_NAD-bd"/>
</dbReference>
<dbReference type="InterPro" id="IPR008927">
    <property type="entry name" value="6-PGluconate_DH-like_C_sf"/>
</dbReference>
<dbReference type="AlphaFoldDB" id="A0A1T5AXY7"/>
<protein>
    <submittedName>
        <fullName evidence="7">3-hydroxybutyryl-CoA dehydrogenase</fullName>
    </submittedName>
</protein>
<keyword evidence="8" id="KW-1185">Reference proteome</keyword>
<evidence type="ECO:0000256" key="1">
    <source>
        <dbReference type="ARBA" id="ARBA00009463"/>
    </source>
</evidence>
<feature type="binding site" evidence="4">
    <location>
        <position position="185"/>
    </location>
    <ligand>
        <name>NAD(+)</name>
        <dbReference type="ChEBI" id="CHEBI:57540"/>
    </ligand>
</feature>
<feature type="binding site" evidence="4">
    <location>
        <position position="134"/>
    </location>
    <ligand>
        <name>NAD(+)</name>
        <dbReference type="ChEBI" id="CHEBI:57540"/>
    </ligand>
</feature>
<evidence type="ECO:0000313" key="7">
    <source>
        <dbReference type="EMBL" id="SKB39842.1"/>
    </source>
</evidence>
<dbReference type="GO" id="GO:0016616">
    <property type="term" value="F:oxidoreductase activity, acting on the CH-OH group of donors, NAD or NADP as acceptor"/>
    <property type="evidence" value="ECO:0007669"/>
    <property type="project" value="InterPro"/>
</dbReference>
<dbReference type="InterPro" id="IPR036291">
    <property type="entry name" value="NAD(P)-bd_dom_sf"/>
</dbReference>
<sequence>MMNAHSAFGGWAFFLHLARVLCCIGYGNSCRFVMFVPYQYNSIMRHISIIGSGTMGNGIAHTFAQFGFDVSLVDINPDALSKALLTIADNLDRQIKKGTITDSDKLHTLGRIATYSSVADGVKAADFVVEAATENEAVKLGLFAELDRLCPAHTILASNTSSISITKIASATSRPDKVIGMHFMNPVPVMKLVEVIKGYATSVDTITTIIALSKQLDKVPVESNDYPGFVANRILMPMINEAIYALYEGVADAEAIDTVMKLGMAHPMGPLQLADFIGLDVCLSILRVLHSGFGNPKYAPCPLLVNMVAAGKLGRKSGQGFYRY</sequence>
<dbReference type="GO" id="GO:0070403">
    <property type="term" value="F:NAD+ binding"/>
    <property type="evidence" value="ECO:0007669"/>
    <property type="project" value="InterPro"/>
</dbReference>
<keyword evidence="4" id="KW-0520">NAD</keyword>
<comment type="similarity">
    <text evidence="1">Belongs to the 3-hydroxyacyl-CoA dehydrogenase family.</text>
</comment>
<evidence type="ECO:0000256" key="4">
    <source>
        <dbReference type="PIRSR" id="PIRSR000105-2"/>
    </source>
</evidence>
<dbReference type="EMBL" id="FUYS01000002">
    <property type="protein sequence ID" value="SKB39842.1"/>
    <property type="molecule type" value="Genomic_DNA"/>
</dbReference>
<dbReference type="InterPro" id="IPR006108">
    <property type="entry name" value="3HC_DH_C"/>
</dbReference>
<evidence type="ECO:0000256" key="2">
    <source>
        <dbReference type="ARBA" id="ARBA00023002"/>
    </source>
</evidence>
<feature type="binding site" evidence="4">
    <location>
        <begin position="51"/>
        <end position="56"/>
    </location>
    <ligand>
        <name>NAD(+)</name>
        <dbReference type="ChEBI" id="CHEBI:57540"/>
    </ligand>
</feature>
<dbReference type="InterPro" id="IPR022694">
    <property type="entry name" value="3-OHacyl-CoA_DH"/>
</dbReference>
<feature type="binding site" evidence="4">
    <location>
        <position position="161"/>
    </location>
    <ligand>
        <name>NAD(+)</name>
        <dbReference type="ChEBI" id="CHEBI:57540"/>
    </ligand>
</feature>
<feature type="binding site" evidence="4">
    <location>
        <position position="74"/>
    </location>
    <ligand>
        <name>NAD(+)</name>
        <dbReference type="ChEBI" id="CHEBI:57540"/>
    </ligand>
</feature>
<gene>
    <name evidence="7" type="ORF">SAMN05660226_01168</name>
</gene>
<dbReference type="InterPro" id="IPR006180">
    <property type="entry name" value="3-OHacyl-CoA_DH_CS"/>
</dbReference>
<dbReference type="STRING" id="623280.SAMN05660226_01168"/>
<dbReference type="SUPFAM" id="SSF51735">
    <property type="entry name" value="NAD(P)-binding Rossmann-fold domains"/>
    <property type="match status" value="1"/>
</dbReference>
<dbReference type="InterPro" id="IPR013328">
    <property type="entry name" value="6PGD_dom2"/>
</dbReference>
<evidence type="ECO:0000259" key="6">
    <source>
        <dbReference type="Pfam" id="PF02737"/>
    </source>
</evidence>
<dbReference type="Pfam" id="PF00725">
    <property type="entry name" value="3HCDH"/>
    <property type="match status" value="1"/>
</dbReference>
<reference evidence="7 8" key="1">
    <citation type="submission" date="2017-02" db="EMBL/GenBank/DDBJ databases">
        <authorList>
            <person name="Peterson S.W."/>
        </authorList>
    </citation>
    <scope>NUCLEOTIDE SEQUENCE [LARGE SCALE GENOMIC DNA]</scope>
    <source>
        <strain evidence="7 8">DSM 22899</strain>
    </source>
</reference>
<dbReference type="FunFam" id="3.40.50.720:FF:000009">
    <property type="entry name" value="Fatty oxidation complex, alpha subunit"/>
    <property type="match status" value="1"/>
</dbReference>
<dbReference type="PANTHER" id="PTHR48075">
    <property type="entry name" value="3-HYDROXYACYL-COA DEHYDROGENASE FAMILY PROTEIN"/>
    <property type="match status" value="1"/>
</dbReference>
<dbReference type="Pfam" id="PF02737">
    <property type="entry name" value="3HCDH_N"/>
    <property type="match status" value="1"/>
</dbReference>
<dbReference type="PIRSF" id="PIRSF000105">
    <property type="entry name" value="HCDH"/>
    <property type="match status" value="1"/>
</dbReference>
<feature type="binding site" evidence="4">
    <location>
        <position position="316"/>
    </location>
    <ligand>
        <name>NAD(+)</name>
        <dbReference type="ChEBI" id="CHEBI:57540"/>
    </ligand>
</feature>
<evidence type="ECO:0000256" key="3">
    <source>
        <dbReference type="PIRSR" id="PIRSR000105-1"/>
    </source>
</evidence>
<dbReference type="PANTHER" id="PTHR48075:SF5">
    <property type="entry name" value="3-HYDROXYBUTYRYL-COA DEHYDROGENASE"/>
    <property type="match status" value="1"/>
</dbReference>
<dbReference type="PROSITE" id="PS00067">
    <property type="entry name" value="3HCDH"/>
    <property type="match status" value="1"/>
</dbReference>
<accession>A0A1T5AXY7</accession>
<dbReference type="GO" id="GO:0006631">
    <property type="term" value="P:fatty acid metabolic process"/>
    <property type="evidence" value="ECO:0007669"/>
    <property type="project" value="InterPro"/>
</dbReference>
<feature type="domain" description="3-hydroxyacyl-CoA dehydrogenase NAD binding" evidence="6">
    <location>
        <begin position="47"/>
        <end position="225"/>
    </location>
</feature>
<feature type="binding site" evidence="4">
    <location>
        <position position="139"/>
    </location>
    <ligand>
        <name>NAD(+)</name>
        <dbReference type="ChEBI" id="CHEBI:57540"/>
    </ligand>
</feature>
<dbReference type="Proteomes" id="UP000190541">
    <property type="component" value="Unassembled WGS sequence"/>
</dbReference>
<feature type="domain" description="3-hydroxyacyl-CoA dehydrogenase C-terminal" evidence="5">
    <location>
        <begin position="228"/>
        <end position="324"/>
    </location>
</feature>
<dbReference type="SUPFAM" id="SSF48179">
    <property type="entry name" value="6-phosphogluconate dehydrogenase C-terminal domain-like"/>
    <property type="match status" value="1"/>
</dbReference>
<dbReference type="Gene3D" id="3.40.50.720">
    <property type="entry name" value="NAD(P)-binding Rossmann-like Domain"/>
    <property type="match status" value="1"/>
</dbReference>
<keyword evidence="2" id="KW-0560">Oxidoreductase</keyword>
<feature type="site" description="Important for catalytic activity" evidence="3">
    <location>
        <position position="182"/>
    </location>
</feature>
<dbReference type="Gene3D" id="1.10.1040.10">
    <property type="entry name" value="N-(1-d-carboxylethyl)-l-norvaline Dehydrogenase, domain 2"/>
    <property type="match status" value="1"/>
</dbReference>
<dbReference type="NCBIfam" id="NF004474">
    <property type="entry name" value="PRK05808.1"/>
    <property type="match status" value="1"/>
</dbReference>
<evidence type="ECO:0000259" key="5">
    <source>
        <dbReference type="Pfam" id="PF00725"/>
    </source>
</evidence>
<evidence type="ECO:0000313" key="8">
    <source>
        <dbReference type="Proteomes" id="UP000190541"/>
    </source>
</evidence>
<name>A0A1T5AXY7_9SPHI</name>
<proteinExistence type="inferred from homology"/>
<organism evidence="7 8">
    <name type="scientific">Parapedobacter luteus</name>
    <dbReference type="NCBI Taxonomy" id="623280"/>
    <lineage>
        <taxon>Bacteria</taxon>
        <taxon>Pseudomonadati</taxon>
        <taxon>Bacteroidota</taxon>
        <taxon>Sphingobacteriia</taxon>
        <taxon>Sphingobacteriales</taxon>
        <taxon>Sphingobacteriaceae</taxon>
        <taxon>Parapedobacter</taxon>
    </lineage>
</organism>